<dbReference type="KEGG" id="maqe:RJ40_06975"/>
<evidence type="ECO:0008006" key="3">
    <source>
        <dbReference type="Google" id="ProtNLM"/>
    </source>
</evidence>
<organism evidence="1 2">
    <name type="scientific">Methanofollis aquaemaris</name>
    <dbReference type="NCBI Taxonomy" id="126734"/>
    <lineage>
        <taxon>Archaea</taxon>
        <taxon>Methanobacteriati</taxon>
        <taxon>Methanobacteriota</taxon>
        <taxon>Stenosarchaea group</taxon>
        <taxon>Methanomicrobia</taxon>
        <taxon>Methanomicrobiales</taxon>
        <taxon>Methanomicrobiaceae</taxon>
        <taxon>Methanofollis</taxon>
    </lineage>
</organism>
<keyword evidence="2" id="KW-1185">Reference proteome</keyword>
<dbReference type="Proteomes" id="UP001042704">
    <property type="component" value="Chromosome"/>
</dbReference>
<name>A0A8A3S5C7_9EURY</name>
<accession>A0A8A3S5C7</accession>
<proteinExistence type="predicted"/>
<dbReference type="AlphaFoldDB" id="A0A8A3S5C7"/>
<dbReference type="GeneID" id="76424093"/>
<reference evidence="1" key="1">
    <citation type="journal article" date="2001" name="Int. J. Syst. Evol. Microbiol.">
        <title>Methanofollis aquaemaris sp. nov., a methanogen isolated from an aquaculture fish pond.</title>
        <authorList>
            <person name="Lai M.C."/>
            <person name="Chen S.C."/>
        </authorList>
    </citation>
    <scope>NUCLEOTIDE SEQUENCE</scope>
    <source>
        <strain evidence="1">N2F9704</strain>
    </source>
</reference>
<reference evidence="1" key="2">
    <citation type="submission" date="2019-02" db="EMBL/GenBank/DDBJ databases">
        <authorList>
            <person name="Chen S.-C."/>
            <person name="Chien H.-H."/>
            <person name="Lai M.-C."/>
        </authorList>
    </citation>
    <scope>NUCLEOTIDE SEQUENCE</scope>
    <source>
        <strain evidence="1">N2F9704</strain>
    </source>
</reference>
<dbReference type="RefSeq" id="WP_265580151.1">
    <property type="nucleotide sequence ID" value="NZ_CP036172.1"/>
</dbReference>
<sequence>MVAVGRDLIEEIRPLVRWRFAARAASLLPALYARALRDEREDPGEREQMVWYTLGQEVKTIAGTFGFPTGSAEEICEALQAGTAVIFGPEFRISILGTSEASATLIMKGCPHQGTLREAGAGEETGFSWCLPFSLAAVESLNPAYTLRFVRARCMGDTHCEMTVRRKEEA</sequence>
<gene>
    <name evidence="1" type="ORF">RJ40_06975</name>
</gene>
<dbReference type="EMBL" id="CP036172">
    <property type="protein sequence ID" value="QSZ67262.1"/>
    <property type="molecule type" value="Genomic_DNA"/>
</dbReference>
<protein>
    <recommendedName>
        <fullName evidence="3">L-2-amino-thiazoline-4-carboxylic acid hydrolase</fullName>
    </recommendedName>
</protein>
<evidence type="ECO:0000313" key="1">
    <source>
        <dbReference type="EMBL" id="QSZ67262.1"/>
    </source>
</evidence>
<evidence type="ECO:0000313" key="2">
    <source>
        <dbReference type="Proteomes" id="UP001042704"/>
    </source>
</evidence>